<dbReference type="EMBL" id="JASAOG010000159">
    <property type="protein sequence ID" value="KAK0046847.1"/>
    <property type="molecule type" value="Genomic_DNA"/>
</dbReference>
<dbReference type="Proteomes" id="UP001233172">
    <property type="component" value="Unassembled WGS sequence"/>
</dbReference>
<feature type="non-terminal residue" evidence="2">
    <location>
        <position position="1"/>
    </location>
</feature>
<keyword evidence="3" id="KW-1185">Reference proteome</keyword>
<name>A0AAD8F035_BIOPF</name>
<organism evidence="2 3">
    <name type="scientific">Biomphalaria pfeifferi</name>
    <name type="common">Bloodfluke planorb</name>
    <name type="synonym">Freshwater snail</name>
    <dbReference type="NCBI Taxonomy" id="112525"/>
    <lineage>
        <taxon>Eukaryota</taxon>
        <taxon>Metazoa</taxon>
        <taxon>Spiralia</taxon>
        <taxon>Lophotrochozoa</taxon>
        <taxon>Mollusca</taxon>
        <taxon>Gastropoda</taxon>
        <taxon>Heterobranchia</taxon>
        <taxon>Euthyneura</taxon>
        <taxon>Panpulmonata</taxon>
        <taxon>Hygrophila</taxon>
        <taxon>Lymnaeoidea</taxon>
        <taxon>Planorbidae</taxon>
        <taxon>Biomphalaria</taxon>
    </lineage>
</organism>
<comment type="caution">
    <text evidence="2">The sequence shown here is derived from an EMBL/GenBank/DDBJ whole genome shotgun (WGS) entry which is preliminary data.</text>
</comment>
<sequence length="55" mass="6503">RLREGVINDLARQQRKVQNIHQLSLQADLTKILRDQQAQQDEISQHSKLNEQTLR</sequence>
<feature type="compositionally biased region" description="Basic and acidic residues" evidence="1">
    <location>
        <begin position="43"/>
        <end position="55"/>
    </location>
</feature>
<gene>
    <name evidence="2" type="ORF">Bpfe_023714</name>
</gene>
<protein>
    <submittedName>
        <fullName evidence="2">Uncharacterized protein</fullName>
    </submittedName>
</protein>
<feature type="region of interest" description="Disordered" evidence="1">
    <location>
        <begin position="36"/>
        <end position="55"/>
    </location>
</feature>
<reference evidence="2" key="2">
    <citation type="submission" date="2023-04" db="EMBL/GenBank/DDBJ databases">
        <authorList>
            <person name="Bu L."/>
            <person name="Lu L."/>
            <person name="Laidemitt M.R."/>
            <person name="Zhang S.M."/>
            <person name="Mutuku M."/>
            <person name="Mkoji G."/>
            <person name="Steinauer M."/>
            <person name="Loker E.S."/>
        </authorList>
    </citation>
    <scope>NUCLEOTIDE SEQUENCE</scope>
    <source>
        <strain evidence="2">KasaAsao</strain>
        <tissue evidence="2">Whole Snail</tissue>
    </source>
</reference>
<evidence type="ECO:0000256" key="1">
    <source>
        <dbReference type="SAM" id="MobiDB-lite"/>
    </source>
</evidence>
<evidence type="ECO:0000313" key="3">
    <source>
        <dbReference type="Proteomes" id="UP001233172"/>
    </source>
</evidence>
<reference evidence="2" key="1">
    <citation type="journal article" date="2023" name="PLoS Negl. Trop. Dis.">
        <title>A genome sequence for Biomphalaria pfeifferi, the major vector snail for the human-infecting parasite Schistosoma mansoni.</title>
        <authorList>
            <person name="Bu L."/>
            <person name="Lu L."/>
            <person name="Laidemitt M.R."/>
            <person name="Zhang S.M."/>
            <person name="Mutuku M."/>
            <person name="Mkoji G."/>
            <person name="Steinauer M."/>
            <person name="Loker E.S."/>
        </authorList>
    </citation>
    <scope>NUCLEOTIDE SEQUENCE</scope>
    <source>
        <strain evidence="2">KasaAsao</strain>
    </source>
</reference>
<accession>A0AAD8F035</accession>
<proteinExistence type="predicted"/>
<dbReference type="AlphaFoldDB" id="A0AAD8F035"/>
<evidence type="ECO:0000313" key="2">
    <source>
        <dbReference type="EMBL" id="KAK0046847.1"/>
    </source>
</evidence>